<evidence type="ECO:0000256" key="1">
    <source>
        <dbReference type="ARBA" id="ARBA00022614"/>
    </source>
</evidence>
<feature type="domain" description="NB-ARC" evidence="7">
    <location>
        <begin position="1671"/>
        <end position="1733"/>
    </location>
</feature>
<evidence type="ECO:0000259" key="7">
    <source>
        <dbReference type="Pfam" id="PF00931"/>
    </source>
</evidence>
<dbReference type="Pfam" id="PF18052">
    <property type="entry name" value="Rx_N"/>
    <property type="match status" value="3"/>
</dbReference>
<dbReference type="InterPro" id="IPR003591">
    <property type="entry name" value="Leu-rich_rpt_typical-subtyp"/>
</dbReference>
<feature type="coiled-coil region" evidence="6">
    <location>
        <begin position="2610"/>
        <end position="2637"/>
    </location>
</feature>
<dbReference type="STRING" id="3818.A0A445EIH8"/>
<dbReference type="InterPro" id="IPR027417">
    <property type="entry name" value="P-loop_NTPase"/>
</dbReference>
<evidence type="ECO:0000313" key="10">
    <source>
        <dbReference type="EMBL" id="RYR75216.1"/>
    </source>
</evidence>
<protein>
    <recommendedName>
        <fullName evidence="12">NB-ARC domain-containing protein</fullName>
    </recommendedName>
</protein>
<evidence type="ECO:0000256" key="3">
    <source>
        <dbReference type="ARBA" id="ARBA00022741"/>
    </source>
</evidence>
<feature type="domain" description="R13L1/DRL21-like LRR repeat region" evidence="9">
    <location>
        <begin position="943"/>
        <end position="1069"/>
    </location>
</feature>
<keyword evidence="3" id="KW-0547">Nucleotide-binding</keyword>
<feature type="domain" description="Disease resistance N-terminal" evidence="8">
    <location>
        <begin position="1525"/>
        <end position="1605"/>
    </location>
</feature>
<dbReference type="InterPro" id="IPR056789">
    <property type="entry name" value="LRR_R13L1-DRL21"/>
</dbReference>
<reference evidence="10 11" key="1">
    <citation type="submission" date="2019-01" db="EMBL/GenBank/DDBJ databases">
        <title>Sequencing of cultivated peanut Arachis hypogaea provides insights into genome evolution and oil improvement.</title>
        <authorList>
            <person name="Chen X."/>
        </authorList>
    </citation>
    <scope>NUCLEOTIDE SEQUENCE [LARGE SCALE GENOMIC DNA]</scope>
    <source>
        <strain evidence="11">cv. Fuhuasheng</strain>
        <tissue evidence="10">Leaves</tissue>
    </source>
</reference>
<evidence type="ECO:0000256" key="2">
    <source>
        <dbReference type="ARBA" id="ARBA00022737"/>
    </source>
</evidence>
<keyword evidence="6" id="KW-0175">Coiled coil</keyword>
<feature type="domain" description="Disease resistance N-terminal" evidence="8">
    <location>
        <begin position="393"/>
        <end position="458"/>
    </location>
</feature>
<keyword evidence="4" id="KW-0611">Plant defense</keyword>
<dbReference type="Gene3D" id="3.80.10.10">
    <property type="entry name" value="Ribonuclease Inhibitor"/>
    <property type="match status" value="10"/>
</dbReference>
<evidence type="ECO:0008006" key="12">
    <source>
        <dbReference type="Google" id="ProtNLM"/>
    </source>
</evidence>
<dbReference type="InterPro" id="IPR006553">
    <property type="entry name" value="Leu-rich_rpt_Cys-con_subtyp"/>
</dbReference>
<dbReference type="Pfam" id="PF00931">
    <property type="entry name" value="NB-ARC"/>
    <property type="match status" value="3"/>
</dbReference>
<dbReference type="GO" id="GO:0005524">
    <property type="term" value="F:ATP binding"/>
    <property type="evidence" value="ECO:0007669"/>
    <property type="project" value="UniProtKB-KW"/>
</dbReference>
<dbReference type="PANTHER" id="PTHR36766:SF51">
    <property type="entry name" value="DISEASE RESISTANCE RPP13-LIKE PROTEIN 1"/>
    <property type="match status" value="1"/>
</dbReference>
<dbReference type="GO" id="GO:0043531">
    <property type="term" value="F:ADP binding"/>
    <property type="evidence" value="ECO:0007669"/>
    <property type="project" value="InterPro"/>
</dbReference>
<organism evidence="10 11">
    <name type="scientific">Arachis hypogaea</name>
    <name type="common">Peanut</name>
    <dbReference type="NCBI Taxonomy" id="3818"/>
    <lineage>
        <taxon>Eukaryota</taxon>
        <taxon>Viridiplantae</taxon>
        <taxon>Streptophyta</taxon>
        <taxon>Embryophyta</taxon>
        <taxon>Tracheophyta</taxon>
        <taxon>Spermatophyta</taxon>
        <taxon>Magnoliopsida</taxon>
        <taxon>eudicotyledons</taxon>
        <taxon>Gunneridae</taxon>
        <taxon>Pentapetalae</taxon>
        <taxon>rosids</taxon>
        <taxon>fabids</taxon>
        <taxon>Fabales</taxon>
        <taxon>Fabaceae</taxon>
        <taxon>Papilionoideae</taxon>
        <taxon>50 kb inversion clade</taxon>
        <taxon>dalbergioids sensu lato</taxon>
        <taxon>Dalbergieae</taxon>
        <taxon>Pterocarpus clade</taxon>
        <taxon>Arachis</taxon>
    </lineage>
</organism>
<keyword evidence="1" id="KW-0433">Leucine-rich repeat</keyword>
<evidence type="ECO:0000313" key="11">
    <source>
        <dbReference type="Proteomes" id="UP000289738"/>
    </source>
</evidence>
<dbReference type="InterPro" id="IPR002182">
    <property type="entry name" value="NB-ARC"/>
</dbReference>
<feature type="domain" description="R13L1/DRL21-like LRR repeat region" evidence="9">
    <location>
        <begin position="3023"/>
        <end position="3149"/>
    </location>
</feature>
<gene>
    <name evidence="10" type="ORF">Ahy_A02g009888</name>
</gene>
<dbReference type="SUPFAM" id="SSF52058">
    <property type="entry name" value="L domain-like"/>
    <property type="match status" value="5"/>
</dbReference>
<dbReference type="SMART" id="SM00367">
    <property type="entry name" value="LRR_CC"/>
    <property type="match status" value="8"/>
</dbReference>
<dbReference type="EMBL" id="SDMP01000002">
    <property type="protein sequence ID" value="RYR75216.1"/>
    <property type="molecule type" value="Genomic_DNA"/>
</dbReference>
<dbReference type="GO" id="GO:0006952">
    <property type="term" value="P:defense response"/>
    <property type="evidence" value="ECO:0007669"/>
    <property type="project" value="UniProtKB-KW"/>
</dbReference>
<evidence type="ECO:0000259" key="9">
    <source>
        <dbReference type="Pfam" id="PF25019"/>
    </source>
</evidence>
<dbReference type="Proteomes" id="UP000289738">
    <property type="component" value="Chromosome A02"/>
</dbReference>
<feature type="domain" description="R13L1/DRL21-like LRR repeat region" evidence="9">
    <location>
        <begin position="1939"/>
        <end position="2065"/>
    </location>
</feature>
<dbReference type="SUPFAM" id="SSF52540">
    <property type="entry name" value="P-loop containing nucleoside triphosphate hydrolases"/>
    <property type="match status" value="3"/>
</dbReference>
<keyword evidence="11" id="KW-1185">Reference proteome</keyword>
<comment type="caution">
    <text evidence="10">The sequence shown here is derived from an EMBL/GenBank/DDBJ whole genome shotgun (WGS) entry which is preliminary data.</text>
</comment>
<dbReference type="PANTHER" id="PTHR36766">
    <property type="entry name" value="PLANT BROAD-SPECTRUM MILDEW RESISTANCE PROTEIN RPW8"/>
    <property type="match status" value="1"/>
</dbReference>
<keyword evidence="2" id="KW-0677">Repeat</keyword>
<dbReference type="InterPro" id="IPR041118">
    <property type="entry name" value="Rx_N"/>
</dbReference>
<evidence type="ECO:0000256" key="5">
    <source>
        <dbReference type="ARBA" id="ARBA00022840"/>
    </source>
</evidence>
<dbReference type="Gene3D" id="1.20.5.4130">
    <property type="match status" value="3"/>
</dbReference>
<keyword evidence="5" id="KW-0067">ATP-binding</keyword>
<evidence type="ECO:0000256" key="4">
    <source>
        <dbReference type="ARBA" id="ARBA00022821"/>
    </source>
</evidence>
<dbReference type="Gene3D" id="1.10.8.430">
    <property type="entry name" value="Helical domain of apoptotic protease-activating factors"/>
    <property type="match status" value="1"/>
</dbReference>
<dbReference type="SMART" id="SM00369">
    <property type="entry name" value="LRR_TYP"/>
    <property type="match status" value="6"/>
</dbReference>
<feature type="domain" description="NB-ARC" evidence="7">
    <location>
        <begin position="520"/>
        <end position="687"/>
    </location>
</feature>
<dbReference type="InterPro" id="IPR032675">
    <property type="entry name" value="LRR_dom_sf"/>
</dbReference>
<proteinExistence type="predicted"/>
<feature type="domain" description="R13L1/DRL21-like LRR repeat region" evidence="9">
    <location>
        <begin position="4"/>
        <end position="76"/>
    </location>
</feature>
<evidence type="ECO:0000256" key="6">
    <source>
        <dbReference type="SAM" id="Coils"/>
    </source>
</evidence>
<sequence>MVSNTQIERDILHSLQPHKGLKALTITGYKGTTFPNWIGNRSYNNMTRVSLVSCTNCCMLPSLGQLPSLKSLRIQGFDQLRSIGMEFYQNEDDHHSLHVATFPSLETLEFSDMPSWEVWHLSNSETFPQLRKLEITDCPMLKEDMLNQMCRKFASYFQWWSQHLRQGILFLKSQIVTSWRHCNKLEALPSDMNTLLPNLKSLHMLHCLGICRLPEGGLPPNLKELTIGVCEEQLKDLSWMGNLDSLTHFTILGFDCDSLKSFPEAGSLPQLPSLTTLKISWFENLETLECNELLRLASLQQLIIEECHELQKMAGEMLPSSLLLLQVERCSLLAEGCKMKHQQVWPKLSHIRTIEIMAGVLVGGAFLSGFINVVLDRLISADAVNLVLGKKLSPDLVERLKNALTDAGALVDDAELKQLDNYDVKEWLNCLRDALYTADDLLDRVCTKAATQKGVRNFLPSFLNSEDRKMVNEIERVVRRIEDLEKRKGKLGLEKISTASFSWKTPSTSLVRGNVCGREDDQKALIKMMNDNNEHHLSVISIVGMGGVGKTTLAQWMYNNAELMEGFDRKAWVCVSENFNIVETTRNIVKEISTNTQDLDSFNSIQDALKKGLSKKKFFIVLDDVWSNDHHQWKDFLAPFQYGDKGSTILLTTRKEDVGSVVQTNCQPHYLIPLSEDYCWSVFAANASFPESNGSPILAGIGKKIAKKFDGLPLAAETLGCLCRRHDAKEWEKILRISRLFFKKLQDNNEYFVMHDLLHDLAIFLAGDFYCRIEELGEQEEKKVLTRHFSYFPPGRLDRPISKVFNSNAKLESFRTSLYIDDLFSMESVASKFICLRVLSFHKLDVLPDSIGESIHLRYLNLSSTDINRLPESLCNLYNLQTLILYGCTKLTMLPINMHNLVNLRHLDIRKTCLEEMPGGISKMKHLHTLSSFVVGKHEDNGIKELGGLSNLHGSLELKKLENIVDVKEAENARMTNKNLMNELYLEWSSGDDMVPNTKAERDILDSLQPHNCLRELTIKGYKGTIFPDWLGNCSYNNMTSVSLESCNNCCMLPSLGQLPSLKALRIKGFGQLKCVDMEFYKGIGDPSFHIAPPFPLLESLEFYNMPCWEEWHLPDSKAFPQLKSLQIRDCPILNGDMLHQVFVRIVSSSLDALKVRKLVIIGFREGWLSARIPGMSLNGDTLSIMGSESVVESAYNEMMSIKHLPSLQEVEIIECSFAVSWPNNCLLPKSLQKLTIRECSKVEFPQHKYDLVELLIHGCDSLTSFLLDVFPNLKTLEIRKCRNLESVSMSEAPHAALQSLSITSCDKLVSFAGEGLAAPNLTHLEVIFCSNLEALPRDMKSLLPSLHSLEIFRCPNICRLAEGGLPPNLKSLGVGISEQQMRDLSWMPNFHALTHLSIDGYGCHNIKSYPEVGSLPRLPSLTTLHLFNFNLETLECNELLCLTSLQQLHILWCPKLENMEGEKLPPSLLLLQIQGCDLLGEHFKNKHQLIWPKISHIPTIKVDYEQIIISWLVHLLVELFSLASLTLFLSSEAANLIIGKKLGPDLVERLRISLHAAEALVDDAEYKQLDNPSVKDWLNSLRDAVYVADDLLDSVLTKEATQKEVRSFWPISFLNRDREIVDKMEDVVRRINFLEKQKDFLGLEKTTKKNFLSWRIPSTSLAEGNIFGREKEQDEIIKMINDNREHQLSVIPIVGIGGVGKTTLARWLYNNDKLMEGFQVKEWVCISEPFDIVQDSSKNFVMHDLLHDLTLFLAGDFYCRFKKLGDAEHMSPQTRHLSYESLSHLISNNFDSISKVESLRTFLPIKIFICSDNIDCVTCILISKLKYLRVLSFLWFTKLDVLPDSIGELTYLRYLDLSRTSIKTLPDSLCDLYNLQTLKLDDCSSLTMLPNSMHKLVNLQHLYIKRTSLKEMPGRMSKLKKLHILSNFVVGKHEVNGIQELGGLLNLHGSFEIKKLENVADVKEARSARITDKKNIDKLQLEWSSSDDMVSNTQIERDILHSLQPHKGLKALTITGYKGTTFPNWVGNRSYNNMTRVSLVSCTNCCMLPSLGQLPSLKSLRIGGFDQLKSIGMEFYKNEDDHHSLHVAPFLSLETLEFSDMPSWEVWHLTNSETFPQLRKLEITDCPMLKEDMLNQVFLQIIFSLSEVSKIRKLLVGEDHFGSSQRMILEGDTLIISGYKSVVESAFEAMNINHLACLQELRIIQCWFAVSFQGNHLPKSLQKLTIENCGELEFGDHHQLHYNLVDLSIEAGSCSSLTSFSLDAFPNLKTLKISECKNLKSLSLSQPPHTALQHLTIYSCPEFVSFPGEGLAAPNLTHLEVTDCNKLEALPSDMNTLLPNLKSLHMLHCLGICRLPEGGLPPNLKELTIGVCEEQLKDLSWMGNLDSLTHFTILGFDCDSLKSFPEAGSLPQLPSLTTLKISWFENLETLECNELLRLASLQQLIIEECHELQKMAGEMLPSSLLLLQVERCPLLAEGCKMKHQQVWSKLSHIRTIEIMAGVLVGGAFLSGFINVVLDRLISADAVNLVVGKKLSPDLVERLKNALTDAGALVDDAELKQLDNHDVKEWLNSLRDALYTADDLLDHVCTKAATQKGVRNFLPSFLNSEDRKMVNEIERVVRRIEDLENRKGKLGLEKISTASFSWKTPSTSLVRGNVCGREDDKKALIKMLNDNNEHHLSVISIVGMGGVGKTTLAQWMYNNAELMEGFDRKAWVCVSENFNIVETTRNIVKEISANTQDLDSFNSIQDALKKGLSEKKFFIVLDDVWSNDHHQWKDFLAPFQYGAKGSTILLTTRKEDVGSVVQTNCQPHYLIPLSEDYCWSLQDNDEYFVMHDLLHDLAIFLAGDFYCRIEELGEQEEKKVLTRHLSYFPPERLHHPISKVFNSNAKLESFRTSLYIDDLFSMESVASKFICLRVLSFHKLDVLPDSIGESIHLRYLNLSWTDINRLPESLCNLYNLQTLILYGCSKLTMLPINMHNLVNLRHLDLRKTCLEEMPGGISKMKHLHTLSSFVVGKHEDNGIKELGGLSNLHGSLELKKLENIVDVKEAENARMTNKNLMNELYLEWSSGDDMVPNTIAERDILDSLQPHNSLKELTIKGYKGTIFPDWVGHCSYNNMTSVSLESCNNCCMLPSLGQLPSLKALRIQGFGQLKCVDMEFYKNEGDHHSSHIASFPSLESLKFDNMPCWEEWHLPDSKAFPELKSLEIIDCPMLKGDMLYRVLMRIVSSSLDALKVRKLVIVEFRSGWLLDRIPGMSLKRDTLSIRGCEYVVESAINEMMSIKHLPSLQEIEIFGCSFAVSWPLLPKSLQKLKITVCSKVEFPQQKYDLVELLIYSCRSLTSLSLDVFPNLKNLKIHNCRNLESVSMSEAPHAALQRLSIVYCSKLVSFAGEGLAAPNLIHLEITGCWKLEALPRDMKSLLPSLQSLVISGCSDMCRLAEGGLPLNLKELYVGNCEQQMRDLSWMANFHALTHLTLYGYKCKNIKSYPEVGSLPHLPSLTTLHIEHFDNLETLECNELLRLTSLQQLHIEYCSKLGNMEGEKLPPSLLLLKIEGCRLLGGLCKNKHQQIWPKISHIPTIKFSE</sequence>
<name>A0A445EIH8_ARAHY</name>
<dbReference type="GO" id="GO:0051707">
    <property type="term" value="P:response to other organism"/>
    <property type="evidence" value="ECO:0007669"/>
    <property type="project" value="UniProtKB-ARBA"/>
</dbReference>
<feature type="domain" description="Disease resistance N-terminal" evidence="8">
    <location>
        <begin position="2537"/>
        <end position="2601"/>
    </location>
</feature>
<dbReference type="FunFam" id="3.40.50.300:FF:001091">
    <property type="entry name" value="Probable disease resistance protein At1g61300"/>
    <property type="match status" value="2"/>
</dbReference>
<dbReference type="Pfam" id="PF25019">
    <property type="entry name" value="LRR_R13L1-DRL21"/>
    <property type="match status" value="4"/>
</dbReference>
<accession>A0A445EIH8</accession>
<dbReference type="InterPro" id="IPR042197">
    <property type="entry name" value="Apaf_helical"/>
</dbReference>
<feature type="coiled-coil region" evidence="6">
    <location>
        <begin position="467"/>
        <end position="494"/>
    </location>
</feature>
<evidence type="ECO:0000259" key="8">
    <source>
        <dbReference type="Pfam" id="PF18052"/>
    </source>
</evidence>
<dbReference type="PRINTS" id="PR00364">
    <property type="entry name" value="DISEASERSIST"/>
</dbReference>
<dbReference type="Gene3D" id="3.40.50.300">
    <property type="entry name" value="P-loop containing nucleotide triphosphate hydrolases"/>
    <property type="match status" value="3"/>
</dbReference>
<feature type="domain" description="NB-ARC" evidence="7">
    <location>
        <begin position="2662"/>
        <end position="2828"/>
    </location>
</feature>
<dbReference type="SUPFAM" id="SSF52047">
    <property type="entry name" value="RNI-like"/>
    <property type="match status" value="3"/>
</dbReference>